<dbReference type="OrthoDB" id="626167at2759"/>
<dbReference type="InterPro" id="IPR008271">
    <property type="entry name" value="Ser/Thr_kinase_AS"/>
</dbReference>
<comment type="similarity">
    <text evidence="1">Belongs to the protein kinase superfamily. TKL Ser/Thr protein kinase family.</text>
</comment>
<dbReference type="KEGG" id="ure:UREG_02539"/>
<evidence type="ECO:0000256" key="2">
    <source>
        <dbReference type="PROSITE-ProRule" id="PRU00023"/>
    </source>
</evidence>
<proteinExistence type="inferred from homology"/>
<dbReference type="SMART" id="SM00220">
    <property type="entry name" value="S_TKc"/>
    <property type="match status" value="1"/>
</dbReference>
<dbReference type="OMA" id="SELCITI"/>
<evidence type="ECO:0000313" key="4">
    <source>
        <dbReference type="EMBL" id="EEP77690.1"/>
    </source>
</evidence>
<gene>
    <name evidence="4" type="ORF">UREG_02539</name>
</gene>
<dbReference type="EMBL" id="CH476615">
    <property type="protein sequence ID" value="EEP77690.1"/>
    <property type="molecule type" value="Genomic_DNA"/>
</dbReference>
<dbReference type="STRING" id="336963.C4JGM7"/>
<dbReference type="RefSeq" id="XP_002543023.1">
    <property type="nucleotide sequence ID" value="XM_002542977.1"/>
</dbReference>
<name>C4JGM7_UNCRE</name>
<keyword evidence="5" id="KW-1185">Reference proteome</keyword>
<dbReference type="eggNOG" id="KOG4177">
    <property type="taxonomic scope" value="Eukaryota"/>
</dbReference>
<feature type="domain" description="Protein kinase" evidence="3">
    <location>
        <begin position="136"/>
        <end position="425"/>
    </location>
</feature>
<dbReference type="AlphaFoldDB" id="C4JGM7"/>
<dbReference type="SUPFAM" id="SSF56112">
    <property type="entry name" value="Protein kinase-like (PK-like)"/>
    <property type="match status" value="1"/>
</dbReference>
<dbReference type="PROSITE" id="PS50088">
    <property type="entry name" value="ANK_REPEAT"/>
    <property type="match status" value="1"/>
</dbReference>
<dbReference type="InParanoid" id="C4JGM7"/>
<dbReference type="Gene3D" id="1.10.510.10">
    <property type="entry name" value="Transferase(Phosphotransferase) domain 1"/>
    <property type="match status" value="1"/>
</dbReference>
<dbReference type="VEuPathDB" id="FungiDB:UREG_02539"/>
<dbReference type="SMART" id="SM00248">
    <property type="entry name" value="ANK"/>
    <property type="match status" value="2"/>
</dbReference>
<sequence length="731" mass="81176">MEDGEFASDLLDEASGDLLNDALNALEGDQSPSDMLPEAGEDLLNDALNVMEDNLVELSLSNNDDLLDDAMGVLGDDCEDAPGAHSNSTLVDPLEERVTSIRNGEHQYMSTVSQFTSILAKTGIHGPRHLRQYNLKTRAVKIGNGAQFTVFREYSDFSGNEGLVIKRVNVPLSREEGVSFASGEDYRLQLRTLELEVRSLCNPMLRNHRNIVQLAAWGYDYPLPDTPVPVLFVESALTTLTDFLKVENQDLMGDSPMDIKYHLALDVVAGIEALHSLNIVHGDIKPDNVLVFKDTQNEKVPFCGKISDFGVGTPGWVDPEIQDASRWTKNNFKPEIMLRFDSYSLGLTILSMFIKQGEMVNLDSDEESRVDVAISLLREEESMPSDLRMQLTRTLRSLLAEDPWARALPNPNLLKLDNLAYASWLSMSQTGRRATRYVGTTDQMYNKGANFWRRLDKSVITELEEQYRISKNSFESDALFGLAQSITRLRASYVDPLLEYVTESARGGYSPARAVYAQLMHAHRRKPEFSDKTLAKWTLQAVSGGYLFAKSSAAIARNELEVAKQKFRDAGGFATGPFLQKQNVLEAARDAQKAIAWLKDNKRMVDNKGNTLLHAAAAVGALEVVRGLVEDAKFPIETQNDNLETALYTAFQAGHVSVIDYMLDKGAKASVATKQEKLTALHWLFTLPEDCIRRIATRIVQDAGALLDAQMVTAVAEFSGGAPQRMQTPHL</sequence>
<dbReference type="InterPro" id="IPR000719">
    <property type="entry name" value="Prot_kinase_dom"/>
</dbReference>
<feature type="repeat" description="ANK" evidence="2">
    <location>
        <begin position="642"/>
        <end position="674"/>
    </location>
</feature>
<accession>C4JGM7</accession>
<dbReference type="GeneID" id="8441910"/>
<evidence type="ECO:0000313" key="5">
    <source>
        <dbReference type="Proteomes" id="UP000002058"/>
    </source>
</evidence>
<dbReference type="InterPro" id="IPR051681">
    <property type="entry name" value="Ser/Thr_Kinases-Pseudokinases"/>
</dbReference>
<dbReference type="HOGENOM" id="CLU_434213_0_0_1"/>
<dbReference type="PANTHER" id="PTHR44329">
    <property type="entry name" value="SERINE/THREONINE-PROTEIN KINASE TNNI3K-RELATED"/>
    <property type="match status" value="1"/>
</dbReference>
<dbReference type="Proteomes" id="UP000002058">
    <property type="component" value="Unassembled WGS sequence"/>
</dbReference>
<evidence type="ECO:0000256" key="1">
    <source>
        <dbReference type="ARBA" id="ARBA00005843"/>
    </source>
</evidence>
<dbReference type="Pfam" id="PF12796">
    <property type="entry name" value="Ank_2"/>
    <property type="match status" value="1"/>
</dbReference>
<dbReference type="SUPFAM" id="SSF48403">
    <property type="entry name" value="Ankyrin repeat"/>
    <property type="match status" value="1"/>
</dbReference>
<dbReference type="InterPro" id="IPR036770">
    <property type="entry name" value="Ankyrin_rpt-contain_sf"/>
</dbReference>
<evidence type="ECO:0000259" key="3">
    <source>
        <dbReference type="PROSITE" id="PS50011"/>
    </source>
</evidence>
<dbReference type="GO" id="GO:0005524">
    <property type="term" value="F:ATP binding"/>
    <property type="evidence" value="ECO:0007669"/>
    <property type="project" value="InterPro"/>
</dbReference>
<dbReference type="GO" id="GO:0004674">
    <property type="term" value="F:protein serine/threonine kinase activity"/>
    <property type="evidence" value="ECO:0007669"/>
    <property type="project" value="TreeGrafter"/>
</dbReference>
<dbReference type="InterPro" id="IPR011009">
    <property type="entry name" value="Kinase-like_dom_sf"/>
</dbReference>
<reference evidence="5" key="1">
    <citation type="journal article" date="2009" name="Genome Res.">
        <title>Comparative genomic analyses of the human fungal pathogens Coccidioides and their relatives.</title>
        <authorList>
            <person name="Sharpton T.J."/>
            <person name="Stajich J.E."/>
            <person name="Rounsley S.D."/>
            <person name="Gardner M.J."/>
            <person name="Wortman J.R."/>
            <person name="Jordar V.S."/>
            <person name="Maiti R."/>
            <person name="Kodira C.D."/>
            <person name="Neafsey D.E."/>
            <person name="Zeng Q."/>
            <person name="Hung C.-Y."/>
            <person name="McMahan C."/>
            <person name="Muszewska A."/>
            <person name="Grynberg M."/>
            <person name="Mandel M.A."/>
            <person name="Kellner E.M."/>
            <person name="Barker B.M."/>
            <person name="Galgiani J.N."/>
            <person name="Orbach M.J."/>
            <person name="Kirkland T.N."/>
            <person name="Cole G.T."/>
            <person name="Henn M.R."/>
            <person name="Birren B.W."/>
            <person name="Taylor J.W."/>
        </authorList>
    </citation>
    <scope>NUCLEOTIDE SEQUENCE [LARGE SCALE GENOMIC DNA]</scope>
    <source>
        <strain evidence="5">UAMH 1704</strain>
    </source>
</reference>
<organism evidence="4 5">
    <name type="scientific">Uncinocarpus reesii (strain UAMH 1704)</name>
    <dbReference type="NCBI Taxonomy" id="336963"/>
    <lineage>
        <taxon>Eukaryota</taxon>
        <taxon>Fungi</taxon>
        <taxon>Dikarya</taxon>
        <taxon>Ascomycota</taxon>
        <taxon>Pezizomycotina</taxon>
        <taxon>Eurotiomycetes</taxon>
        <taxon>Eurotiomycetidae</taxon>
        <taxon>Onygenales</taxon>
        <taxon>Onygenaceae</taxon>
        <taxon>Uncinocarpus</taxon>
    </lineage>
</organism>
<dbReference type="Pfam" id="PF00069">
    <property type="entry name" value="Pkinase"/>
    <property type="match status" value="1"/>
</dbReference>
<dbReference type="Gene3D" id="1.25.40.20">
    <property type="entry name" value="Ankyrin repeat-containing domain"/>
    <property type="match status" value="1"/>
</dbReference>
<protein>
    <recommendedName>
        <fullName evidence="3">Protein kinase domain-containing protein</fullName>
    </recommendedName>
</protein>
<dbReference type="InterPro" id="IPR002110">
    <property type="entry name" value="Ankyrin_rpt"/>
</dbReference>
<dbReference type="PROSITE" id="PS00108">
    <property type="entry name" value="PROTEIN_KINASE_ST"/>
    <property type="match status" value="1"/>
</dbReference>
<keyword evidence="2" id="KW-0040">ANK repeat</keyword>
<dbReference type="PROSITE" id="PS50011">
    <property type="entry name" value="PROTEIN_KINASE_DOM"/>
    <property type="match status" value="1"/>
</dbReference>